<gene>
    <name evidence="2" type="ORF">BTN49_2698</name>
</gene>
<keyword evidence="3" id="KW-1185">Reference proteome</keyword>
<evidence type="ECO:0000313" key="3">
    <source>
        <dbReference type="Proteomes" id="UP000219020"/>
    </source>
</evidence>
<dbReference type="AlphaFoldDB" id="A0A2A5T0L4"/>
<comment type="caution">
    <text evidence="2">The sequence shown here is derived from an EMBL/GenBank/DDBJ whole genome shotgun (WGS) entry which is preliminary data.</text>
</comment>
<feature type="domain" description="Transposase DDE" evidence="1">
    <location>
        <begin position="1"/>
        <end position="35"/>
    </location>
</feature>
<dbReference type="Pfam" id="PF13612">
    <property type="entry name" value="DDE_Tnp_1_3"/>
    <property type="match status" value="1"/>
</dbReference>
<sequence length="70" mass="8364">MKLWNRLMLRKRFIIEIVFDQLKNISQIEHSRHRSCITCMANTLAGMIAYSFQPKKPKTKTTRLDKQEII</sequence>
<dbReference type="Proteomes" id="UP000219020">
    <property type="component" value="Unassembled WGS sequence"/>
</dbReference>
<name>A0A2A5T0L4_9GAMM</name>
<evidence type="ECO:0000313" key="2">
    <source>
        <dbReference type="EMBL" id="PCS21686.1"/>
    </source>
</evidence>
<reference evidence="3" key="1">
    <citation type="submission" date="2017-04" db="EMBL/GenBank/DDBJ databases">
        <title>Genome evolution of the luminous symbionts of deep sea anglerfish.</title>
        <authorList>
            <person name="Hendry T.A."/>
        </authorList>
    </citation>
    <scope>NUCLEOTIDE SEQUENCE [LARGE SCALE GENOMIC DNA]</scope>
</reference>
<evidence type="ECO:0000259" key="1">
    <source>
        <dbReference type="Pfam" id="PF13612"/>
    </source>
</evidence>
<dbReference type="EMBL" id="NBYY01000031">
    <property type="protein sequence ID" value="PCS21686.1"/>
    <property type="molecule type" value="Genomic_DNA"/>
</dbReference>
<organism evidence="2 3">
    <name type="scientific">Candidatus Enterovibrio escicola</name>
    <dbReference type="NCBI Taxonomy" id="1927127"/>
    <lineage>
        <taxon>Bacteria</taxon>
        <taxon>Pseudomonadati</taxon>
        <taxon>Pseudomonadota</taxon>
        <taxon>Gammaproteobacteria</taxon>
        <taxon>Vibrionales</taxon>
        <taxon>Vibrionaceae</taxon>
        <taxon>Enterovibrio</taxon>
    </lineage>
</organism>
<dbReference type="InterPro" id="IPR025668">
    <property type="entry name" value="Tnp_DDE_dom"/>
</dbReference>
<accession>A0A2A5T0L4</accession>
<protein>
    <recommendedName>
        <fullName evidence="1">Transposase DDE domain-containing protein</fullName>
    </recommendedName>
</protein>
<proteinExistence type="predicted"/>